<evidence type="ECO:0000313" key="3">
    <source>
        <dbReference type="EMBL" id="OVF07382.1"/>
    </source>
</evidence>
<protein>
    <recommendedName>
        <fullName evidence="5">SANT domain-containing protein</fullName>
    </recommendedName>
</protein>
<dbReference type="GO" id="GO:0001181">
    <property type="term" value="F:RNA polymerase I general transcription initiation factor activity"/>
    <property type="evidence" value="ECO:0007669"/>
    <property type="project" value="TreeGrafter"/>
</dbReference>
<dbReference type="GO" id="GO:0006361">
    <property type="term" value="P:transcription initiation at RNA polymerase I promoter"/>
    <property type="evidence" value="ECO:0007669"/>
    <property type="project" value="TreeGrafter"/>
</dbReference>
<dbReference type="PANTHER" id="PTHR28079">
    <property type="entry name" value="RNA POLYMERASE I-SPECIFIC TRANSCRIPTION INITIATION FACTOR RRN5"/>
    <property type="match status" value="1"/>
</dbReference>
<evidence type="ECO:0000313" key="4">
    <source>
        <dbReference type="Proteomes" id="UP000195602"/>
    </source>
</evidence>
<dbReference type="KEGG" id="clus:A9F13_13g00825"/>
<accession>A0AA91T0S4</accession>
<feature type="compositionally biased region" description="Basic and acidic residues" evidence="2">
    <location>
        <begin position="85"/>
        <end position="94"/>
    </location>
</feature>
<feature type="coiled-coil region" evidence="1">
    <location>
        <begin position="303"/>
        <end position="330"/>
    </location>
</feature>
<dbReference type="GO" id="GO:0000182">
    <property type="term" value="F:rDNA binding"/>
    <property type="evidence" value="ECO:0007669"/>
    <property type="project" value="TreeGrafter"/>
</dbReference>
<dbReference type="AlphaFoldDB" id="A0AA91T0S4"/>
<evidence type="ECO:0008006" key="5">
    <source>
        <dbReference type="Google" id="ProtNLM"/>
    </source>
</evidence>
<keyword evidence="1" id="KW-0175">Coiled coil</keyword>
<proteinExistence type="predicted"/>
<sequence length="642" mass="73310">MSEKTLSGPPTAEVASIAHPQSSASGETSIVILGSALSRDSSRELQASIPDSAKVPNEDEVRINGSKSQNLPPTTTASTSLSNIKTEETVERKGTPRTRKPRPNAGYIQLYKHYTEKFFDLEYLERSKKSSLKPSKITTQRAFYFPRHRTEKFVSKPDNSIDPELESLDPENKGGMKEYDISSLPGSWWTSNEKDIFFRCLARFTIHRIEEFRRYIPGKTEPEIMMYYNLLKRELARVKRTKRVEVTFEDYPRAESDASYSVTHTYESRSFRGASYSNLPIAHESSEEWIEYEDYQSSLLGPVTDAHQNRKELAKRNRILEETGKHLEKAKEEGDLTLIYQANALQLSQIFRKNSIYPCTSIAKARSVNADVLLLLDEFVRQKVREIIGTIIAAKASGKREEASSATTITSKEVIWACDMLKMFETPKSGTYSKGRDGKTPSLETYWQNIASSLGLNIDSEGENVTLPDSNRIETCEKLLQQRYPPFHISVTKRNMSSEHCCPEYDIRSVDFTSRGVITDTDHENSSSETDGEKNLQSIKWQDLPVAQTLPKKRGFEDVLVEEMCFVQETSALKISDSQRDTKQLADDLSFFTDDERPPAVYPREVIDMDELYNIRLWGLTNIEKLCPQKLRDVWDHSFSEY</sequence>
<feature type="region of interest" description="Disordered" evidence="2">
    <location>
        <begin position="1"/>
        <end position="26"/>
    </location>
</feature>
<dbReference type="SUPFAM" id="SSF46689">
    <property type="entry name" value="Homeodomain-like"/>
    <property type="match status" value="1"/>
</dbReference>
<feature type="compositionally biased region" description="Low complexity" evidence="2">
    <location>
        <begin position="71"/>
        <end position="82"/>
    </location>
</feature>
<evidence type="ECO:0000256" key="2">
    <source>
        <dbReference type="SAM" id="MobiDB-lite"/>
    </source>
</evidence>
<dbReference type="PANTHER" id="PTHR28079:SF1">
    <property type="entry name" value="RNA POLYMERASE I-SPECIFIC TRANSCRIPTION INITIATION FACTOR RRN5"/>
    <property type="match status" value="1"/>
</dbReference>
<organism evidence="3 4">
    <name type="scientific">Clavispora lusitaniae</name>
    <name type="common">Candida lusitaniae</name>
    <dbReference type="NCBI Taxonomy" id="36911"/>
    <lineage>
        <taxon>Eukaryota</taxon>
        <taxon>Fungi</taxon>
        <taxon>Dikarya</taxon>
        <taxon>Ascomycota</taxon>
        <taxon>Saccharomycotina</taxon>
        <taxon>Pichiomycetes</taxon>
        <taxon>Metschnikowiaceae</taxon>
        <taxon>Clavispora</taxon>
    </lineage>
</organism>
<dbReference type="Proteomes" id="UP000195602">
    <property type="component" value="Unassembled WGS sequence"/>
</dbReference>
<reference evidence="3 4" key="1">
    <citation type="submission" date="2017-04" db="EMBL/GenBank/DDBJ databases">
        <title>Draft genome of the yeast Clavispora lusitaniae type strain CBS 6936.</title>
        <authorList>
            <person name="Durrens P."/>
            <person name="Klopp C."/>
            <person name="Biteau N."/>
            <person name="Fitton-Ouhabi V."/>
            <person name="Dementhon K."/>
            <person name="Accoceberry I."/>
            <person name="Sherman D.J."/>
            <person name="Noel T."/>
        </authorList>
    </citation>
    <scope>NUCLEOTIDE SEQUENCE [LARGE SCALE GENOMIC DNA]</scope>
    <source>
        <strain evidence="3 4">CBS 6936</strain>
    </source>
</reference>
<evidence type="ECO:0000256" key="1">
    <source>
        <dbReference type="SAM" id="Coils"/>
    </source>
</evidence>
<name>A0AA91T0S4_CLALS</name>
<dbReference type="InterPro" id="IPR009057">
    <property type="entry name" value="Homeodomain-like_sf"/>
</dbReference>
<gene>
    <name evidence="3" type="ORF">A9F13_13g00825</name>
</gene>
<dbReference type="InterPro" id="IPR039601">
    <property type="entry name" value="Rrn5"/>
</dbReference>
<dbReference type="EMBL" id="LYUB02000013">
    <property type="protein sequence ID" value="OVF07382.1"/>
    <property type="molecule type" value="Genomic_DNA"/>
</dbReference>
<comment type="caution">
    <text evidence="3">The sequence shown here is derived from an EMBL/GenBank/DDBJ whole genome shotgun (WGS) entry which is preliminary data.</text>
</comment>
<dbReference type="GO" id="GO:0042790">
    <property type="term" value="P:nucleolar large rRNA transcription by RNA polymerase I"/>
    <property type="evidence" value="ECO:0007669"/>
    <property type="project" value="InterPro"/>
</dbReference>
<feature type="region of interest" description="Disordered" evidence="2">
    <location>
        <begin position="39"/>
        <end position="103"/>
    </location>
</feature>
<dbReference type="GO" id="GO:0000500">
    <property type="term" value="C:RNA polymerase I upstream activating factor complex"/>
    <property type="evidence" value="ECO:0007669"/>
    <property type="project" value="InterPro"/>
</dbReference>